<keyword evidence="2 3" id="KW-0732">Signal</keyword>
<dbReference type="Proteomes" id="UP000429555">
    <property type="component" value="Unassembled WGS sequence"/>
</dbReference>
<dbReference type="InterPro" id="IPR001638">
    <property type="entry name" value="Solute-binding_3/MltF_N"/>
</dbReference>
<comment type="similarity">
    <text evidence="1">Belongs to the bacterial solute-binding protein 3 family.</text>
</comment>
<evidence type="ECO:0000256" key="3">
    <source>
        <dbReference type="SAM" id="SignalP"/>
    </source>
</evidence>
<dbReference type="EMBL" id="WKJZ01000001">
    <property type="protein sequence ID" value="MVW74462.1"/>
    <property type="molecule type" value="Genomic_DNA"/>
</dbReference>
<dbReference type="AlphaFoldDB" id="A0A6I4KUS3"/>
<feature type="domain" description="Solute-binding protein family 3/N-terminal" evidence="4">
    <location>
        <begin position="40"/>
        <end position="243"/>
    </location>
</feature>
<dbReference type="PANTHER" id="PTHR35936:SF25">
    <property type="entry name" value="ABC TRANSPORTER SUBSTRATE-BINDING PROTEIN"/>
    <property type="match status" value="1"/>
</dbReference>
<sequence>MMRLRFCLLPWALLLPLYAAAEPPLRLVADPWPPFNDATLLNNGLASDLVATALSRAGYSTRYVQVPWERALQGVEKGTYDVLISAWFNEERAAFGYYSRPYLTNRIRFLRRKGSQIEFQQLSDLYPHSIAVVRGYAYSREFDLDSRLNKIGVVGFEVGARMLLAQRVQLTLEDELVARYHLGRSLAEVGHRLEFLAQPLSERGLHILVSRRHPEHQQIAEAFNQSIEAMRVDGSYAEIFRRHGL</sequence>
<evidence type="ECO:0000313" key="5">
    <source>
        <dbReference type="EMBL" id="MVW74462.1"/>
    </source>
</evidence>
<keyword evidence="6" id="KW-1185">Reference proteome</keyword>
<comment type="caution">
    <text evidence="5">The sequence shown here is derived from an EMBL/GenBank/DDBJ whole genome shotgun (WGS) entry which is preliminary data.</text>
</comment>
<accession>A0A6I4KUS3</accession>
<protein>
    <submittedName>
        <fullName evidence="5">Transporter substrate-binding domain-containing protein</fullName>
    </submittedName>
</protein>
<dbReference type="PANTHER" id="PTHR35936">
    <property type="entry name" value="MEMBRANE-BOUND LYTIC MUREIN TRANSGLYCOSYLASE F"/>
    <property type="match status" value="1"/>
</dbReference>
<evidence type="ECO:0000313" key="6">
    <source>
        <dbReference type="Proteomes" id="UP000429555"/>
    </source>
</evidence>
<gene>
    <name evidence="5" type="ORF">GJV18_03945</name>
</gene>
<name>A0A6I4KUS3_9PSED</name>
<evidence type="ECO:0000256" key="1">
    <source>
        <dbReference type="ARBA" id="ARBA00010333"/>
    </source>
</evidence>
<reference evidence="5 6" key="1">
    <citation type="submission" date="2019-11" db="EMBL/GenBank/DDBJ databases">
        <title>Pseudomonas flavidum sp. nov., isolated from Baiyang Lake.</title>
        <authorList>
            <person name="Zhao Y."/>
        </authorList>
    </citation>
    <scope>NUCLEOTIDE SEQUENCE [LARGE SCALE GENOMIC DNA]</scope>
    <source>
        <strain evidence="6">R-22-3 w-18</strain>
    </source>
</reference>
<evidence type="ECO:0000256" key="2">
    <source>
        <dbReference type="ARBA" id="ARBA00022729"/>
    </source>
</evidence>
<proteinExistence type="inferred from homology"/>
<dbReference type="RefSeq" id="WP_160343412.1">
    <property type="nucleotide sequence ID" value="NZ_WKJZ01000001.1"/>
</dbReference>
<dbReference type="SUPFAM" id="SSF53850">
    <property type="entry name" value="Periplasmic binding protein-like II"/>
    <property type="match status" value="1"/>
</dbReference>
<dbReference type="Pfam" id="PF00497">
    <property type="entry name" value="SBP_bac_3"/>
    <property type="match status" value="1"/>
</dbReference>
<evidence type="ECO:0000259" key="4">
    <source>
        <dbReference type="SMART" id="SM00062"/>
    </source>
</evidence>
<organism evidence="5 6">
    <name type="scientific">Pseudomonas xionganensis</name>
    <dbReference type="NCBI Taxonomy" id="2654845"/>
    <lineage>
        <taxon>Bacteria</taxon>
        <taxon>Pseudomonadati</taxon>
        <taxon>Pseudomonadota</taxon>
        <taxon>Gammaproteobacteria</taxon>
        <taxon>Pseudomonadales</taxon>
        <taxon>Pseudomonadaceae</taxon>
        <taxon>Pseudomonas</taxon>
    </lineage>
</organism>
<dbReference type="Gene3D" id="3.40.190.10">
    <property type="entry name" value="Periplasmic binding protein-like II"/>
    <property type="match status" value="2"/>
</dbReference>
<feature type="chain" id="PRO_5026114227" evidence="3">
    <location>
        <begin position="22"/>
        <end position="245"/>
    </location>
</feature>
<dbReference type="SMART" id="SM00062">
    <property type="entry name" value="PBPb"/>
    <property type="match status" value="1"/>
</dbReference>
<feature type="signal peptide" evidence="3">
    <location>
        <begin position="1"/>
        <end position="21"/>
    </location>
</feature>